<keyword evidence="2" id="KW-1185">Reference proteome</keyword>
<dbReference type="AlphaFoldDB" id="A0A166VG20"/>
<dbReference type="Proteomes" id="UP000076532">
    <property type="component" value="Unassembled WGS sequence"/>
</dbReference>
<organism evidence="1 2">
    <name type="scientific">Athelia psychrophila</name>
    <dbReference type="NCBI Taxonomy" id="1759441"/>
    <lineage>
        <taxon>Eukaryota</taxon>
        <taxon>Fungi</taxon>
        <taxon>Dikarya</taxon>
        <taxon>Basidiomycota</taxon>
        <taxon>Agaricomycotina</taxon>
        <taxon>Agaricomycetes</taxon>
        <taxon>Agaricomycetidae</taxon>
        <taxon>Atheliales</taxon>
        <taxon>Atheliaceae</taxon>
        <taxon>Athelia</taxon>
    </lineage>
</organism>
<gene>
    <name evidence="1" type="ORF">FIBSPDRAFT_481302</name>
</gene>
<dbReference type="PANTHER" id="PTHR23315:SF7">
    <property type="entry name" value="U-BOX DOMAIN-CONTAINING PROTEIN 4"/>
    <property type="match status" value="1"/>
</dbReference>
<protein>
    <recommendedName>
        <fullName evidence="3">ARM repeat-containing protein</fullName>
    </recommendedName>
</protein>
<dbReference type="PANTHER" id="PTHR23315">
    <property type="entry name" value="U BOX DOMAIN-CONTAINING"/>
    <property type="match status" value="1"/>
</dbReference>
<evidence type="ECO:0008006" key="3">
    <source>
        <dbReference type="Google" id="ProtNLM"/>
    </source>
</evidence>
<dbReference type="Gene3D" id="1.25.10.10">
    <property type="entry name" value="Leucine-rich Repeat Variant"/>
    <property type="match status" value="2"/>
</dbReference>
<name>A0A166VG20_9AGAM</name>
<dbReference type="EMBL" id="KV417485">
    <property type="protein sequence ID" value="KZP32686.1"/>
    <property type="molecule type" value="Genomic_DNA"/>
</dbReference>
<reference evidence="1 2" key="1">
    <citation type="journal article" date="2016" name="Mol. Biol. Evol.">
        <title>Comparative Genomics of Early-Diverging Mushroom-Forming Fungi Provides Insights into the Origins of Lignocellulose Decay Capabilities.</title>
        <authorList>
            <person name="Nagy L.G."/>
            <person name="Riley R."/>
            <person name="Tritt A."/>
            <person name="Adam C."/>
            <person name="Daum C."/>
            <person name="Floudas D."/>
            <person name="Sun H."/>
            <person name="Yadav J.S."/>
            <person name="Pangilinan J."/>
            <person name="Larsson K.H."/>
            <person name="Matsuura K."/>
            <person name="Barry K."/>
            <person name="Labutti K."/>
            <person name="Kuo R."/>
            <person name="Ohm R.A."/>
            <person name="Bhattacharya S.S."/>
            <person name="Shirouzu T."/>
            <person name="Yoshinaga Y."/>
            <person name="Martin F.M."/>
            <person name="Grigoriev I.V."/>
            <person name="Hibbett D.S."/>
        </authorList>
    </citation>
    <scope>NUCLEOTIDE SEQUENCE [LARGE SCALE GENOMIC DNA]</scope>
    <source>
        <strain evidence="1 2">CBS 109695</strain>
    </source>
</reference>
<dbReference type="InterPro" id="IPR016024">
    <property type="entry name" value="ARM-type_fold"/>
</dbReference>
<dbReference type="SUPFAM" id="SSF48371">
    <property type="entry name" value="ARM repeat"/>
    <property type="match status" value="1"/>
</dbReference>
<dbReference type="OrthoDB" id="29145at2759"/>
<dbReference type="InterPro" id="IPR011989">
    <property type="entry name" value="ARM-like"/>
</dbReference>
<accession>A0A166VG20</accession>
<sequence>MLRNPGHAGPAAYALSNLAANTYTAWLIIECDAVPILVEMLREPDIQSGPAVMALALLLPFLSEDIPRISKSEIIKRLVQMLQGRDARDAAMVMGSIARIDELREAILQSEGVISTLRHMLRGTNSDAAAYAIGGLSKDDNVLEDLRKHDVAEDLIVLMNNEDSALASGWALASLARNRA</sequence>
<proteinExistence type="predicted"/>
<evidence type="ECO:0000313" key="1">
    <source>
        <dbReference type="EMBL" id="KZP32686.1"/>
    </source>
</evidence>
<evidence type="ECO:0000313" key="2">
    <source>
        <dbReference type="Proteomes" id="UP000076532"/>
    </source>
</evidence>